<dbReference type="PANTHER" id="PTHR30502">
    <property type="entry name" value="2-KETO-3-DEOXY-L-RHAMNONATE ALDOLASE"/>
    <property type="match status" value="1"/>
</dbReference>
<dbReference type="InterPro" id="IPR040442">
    <property type="entry name" value="Pyrv_kinase-like_dom_sf"/>
</dbReference>
<evidence type="ECO:0000256" key="2">
    <source>
        <dbReference type="ARBA" id="ARBA00022723"/>
    </source>
</evidence>
<evidence type="ECO:0000256" key="3">
    <source>
        <dbReference type="ARBA" id="ARBA00023239"/>
    </source>
</evidence>
<dbReference type="EMBL" id="WTXG01000032">
    <property type="protein sequence ID" value="KAI0297881.1"/>
    <property type="molecule type" value="Genomic_DNA"/>
</dbReference>
<keyword evidence="3" id="KW-0456">Lyase</keyword>
<keyword evidence="2" id="KW-0479">Metal-binding</keyword>
<reference evidence="5" key="1">
    <citation type="journal article" date="2022" name="New Phytol.">
        <title>Evolutionary transition to the ectomycorrhizal habit in the genomes of a hyperdiverse lineage of mushroom-forming fungi.</title>
        <authorList>
            <person name="Looney B."/>
            <person name="Miyauchi S."/>
            <person name="Morin E."/>
            <person name="Drula E."/>
            <person name="Courty P.E."/>
            <person name="Kohler A."/>
            <person name="Kuo A."/>
            <person name="LaButti K."/>
            <person name="Pangilinan J."/>
            <person name="Lipzen A."/>
            <person name="Riley R."/>
            <person name="Andreopoulos W."/>
            <person name="He G."/>
            <person name="Johnson J."/>
            <person name="Nolan M."/>
            <person name="Tritt A."/>
            <person name="Barry K.W."/>
            <person name="Grigoriev I.V."/>
            <person name="Nagy L.G."/>
            <person name="Hibbett D."/>
            <person name="Henrissat B."/>
            <person name="Matheny P.B."/>
            <person name="Labbe J."/>
            <person name="Martin F.M."/>
        </authorList>
    </citation>
    <scope>NUCLEOTIDE SEQUENCE</scope>
    <source>
        <strain evidence="5">BPL690</strain>
    </source>
</reference>
<dbReference type="InterPro" id="IPR050251">
    <property type="entry name" value="HpcH-HpaI_aldolase"/>
</dbReference>
<dbReference type="SUPFAM" id="SSF51621">
    <property type="entry name" value="Phosphoenolpyruvate/pyruvate domain"/>
    <property type="match status" value="1"/>
</dbReference>
<dbReference type="Pfam" id="PF03328">
    <property type="entry name" value="HpcH_HpaI"/>
    <property type="match status" value="1"/>
</dbReference>
<comment type="similarity">
    <text evidence="1">Belongs to the HpcH/HpaI aldolase family.</text>
</comment>
<evidence type="ECO:0000256" key="1">
    <source>
        <dbReference type="ARBA" id="ARBA00005568"/>
    </source>
</evidence>
<sequence length="285" mass="30018">MLLHPLRSALYHSKTTAFGAWITLPGAQVARSVAASSPNLSWVTIDCEHGLTNIVPGASESILAIRALGSQAPSALVRIPATTSSTGAGWQIKHALDAGAAGVIVPMVATAAQARDIVLDSRFPPSGRRGLGSMFAHGVWGLTMNEYLRVANDGVIVIAQIETREGVDNVEEIARVDGIGTFYPLSSPPPLFFSNVLFVGPFDLSLSLGYATPSPDPHPEVEKTIQRIKTVAHAAGKKVAIFCTSGLQAVARAKEGFDMVNVSVDVISMTEHIQQCVKDALDGVA</sequence>
<dbReference type="Gene3D" id="3.20.20.60">
    <property type="entry name" value="Phosphoenolpyruvate-binding domains"/>
    <property type="match status" value="1"/>
</dbReference>
<evidence type="ECO:0000313" key="5">
    <source>
        <dbReference type="EMBL" id="KAI0297881.1"/>
    </source>
</evidence>
<feature type="domain" description="HpcH/HpaI aldolase/citrate lyase" evidence="4">
    <location>
        <begin position="25"/>
        <end position="269"/>
    </location>
</feature>
<proteinExistence type="inferred from homology"/>
<dbReference type="InterPro" id="IPR015813">
    <property type="entry name" value="Pyrv/PenolPyrv_kinase-like_dom"/>
</dbReference>
<dbReference type="GO" id="GO:0005737">
    <property type="term" value="C:cytoplasm"/>
    <property type="evidence" value="ECO:0007669"/>
    <property type="project" value="TreeGrafter"/>
</dbReference>
<gene>
    <name evidence="5" type="ORF">B0F90DRAFT_1926739</name>
</gene>
<dbReference type="GO" id="GO:0016301">
    <property type="term" value="F:kinase activity"/>
    <property type="evidence" value="ECO:0007669"/>
    <property type="project" value="UniProtKB-KW"/>
</dbReference>
<dbReference type="GO" id="GO:0046872">
    <property type="term" value="F:metal ion binding"/>
    <property type="evidence" value="ECO:0007669"/>
    <property type="project" value="UniProtKB-KW"/>
</dbReference>
<dbReference type="InterPro" id="IPR005000">
    <property type="entry name" value="Aldolase/citrate-lyase_domain"/>
</dbReference>
<keyword evidence="5" id="KW-0670">Pyruvate</keyword>
<dbReference type="PANTHER" id="PTHR30502:SF0">
    <property type="entry name" value="PHOSPHOENOLPYRUVATE CARBOXYLASE FAMILY PROTEIN"/>
    <property type="match status" value="1"/>
</dbReference>
<keyword evidence="6" id="KW-1185">Reference proteome</keyword>
<comment type="caution">
    <text evidence="5">The sequence shown here is derived from an EMBL/GenBank/DDBJ whole genome shotgun (WGS) entry which is preliminary data.</text>
</comment>
<name>A0AAD4M0Z9_9AGAM</name>
<keyword evidence="5" id="KW-0808">Transferase</keyword>
<dbReference type="GO" id="GO:0016832">
    <property type="term" value="F:aldehyde-lyase activity"/>
    <property type="evidence" value="ECO:0007669"/>
    <property type="project" value="TreeGrafter"/>
</dbReference>
<accession>A0AAD4M0Z9</accession>
<evidence type="ECO:0000313" key="6">
    <source>
        <dbReference type="Proteomes" id="UP001203297"/>
    </source>
</evidence>
<protein>
    <submittedName>
        <fullName evidence="5">Pyruvate/Phosphoenolpyruvate kinase-like domain-containing protein</fullName>
    </submittedName>
</protein>
<keyword evidence="5" id="KW-0418">Kinase</keyword>
<dbReference type="Proteomes" id="UP001203297">
    <property type="component" value="Unassembled WGS sequence"/>
</dbReference>
<organism evidence="5 6">
    <name type="scientific">Multifurca ochricompacta</name>
    <dbReference type="NCBI Taxonomy" id="376703"/>
    <lineage>
        <taxon>Eukaryota</taxon>
        <taxon>Fungi</taxon>
        <taxon>Dikarya</taxon>
        <taxon>Basidiomycota</taxon>
        <taxon>Agaricomycotina</taxon>
        <taxon>Agaricomycetes</taxon>
        <taxon>Russulales</taxon>
        <taxon>Russulaceae</taxon>
        <taxon>Multifurca</taxon>
    </lineage>
</organism>
<evidence type="ECO:0000259" key="4">
    <source>
        <dbReference type="Pfam" id="PF03328"/>
    </source>
</evidence>
<dbReference type="AlphaFoldDB" id="A0AAD4M0Z9"/>